<keyword evidence="4" id="KW-1185">Reference proteome</keyword>
<sequence>MRERRYEYDATGNLTRIADERGGDLRYAYDPLGQLLSALREHEASETFAFDPAGNLLDPPSSKNSGTPHETEELRKEEAHFGEQARHGAPRLAKVTHNLLRQYAGHVYDYDARGNVIGKRWPAGDGGPQELALAYDSENRLITATRTNEQSRQVAHYTYDAFGRRIAKEVSEERREADGAARAVAVKTTLFVWDGDVLAQEIHADKTVTYLYEPDSFVPLARIESGEGIASYAPAGTYLCHINEWELPDVRNNPPPDLLQHEAEKAQAHRGDWALRQERADGNDAAKDRIHYYQCDHLGTPQELLDEHGVSVWSARYKAWGRIYRYNAKDVEQPLRFQGQYEDQETALYYNRNRYYDPDCGRYLMQDPIGLSGGFNLYQYAPNPVIWVDPTGLTKCNAKLTSKQARREVMRRAGIPTSSTPIAQRTPAGSYSNRLPVPPGMEQYAYEIRGDEGRRRIMIISHHQPDSDHACAHWHVGEAKALDENGMPTTFDHGSWKYQTAGGHVVEHK</sequence>
<dbReference type="InterPro" id="IPR050708">
    <property type="entry name" value="T6SS_VgrG/RHS"/>
</dbReference>
<dbReference type="Proteomes" id="UP000662888">
    <property type="component" value="Chromosome"/>
</dbReference>
<dbReference type="InterPro" id="IPR006530">
    <property type="entry name" value="YD"/>
</dbReference>
<dbReference type="NCBIfam" id="TIGR03696">
    <property type="entry name" value="Rhs_assc_core"/>
    <property type="match status" value="1"/>
</dbReference>
<name>A0AA49ACG3_9BURK</name>
<reference evidence="3 4" key="1">
    <citation type="submission" date="2020-11" db="EMBL/GenBank/DDBJ databases">
        <authorList>
            <person name="Sun Q."/>
        </authorList>
    </citation>
    <scope>NUCLEOTIDE SEQUENCE [LARGE SCALE GENOMIC DNA]</scope>
    <source>
        <strain evidence="3 4">P8398</strain>
    </source>
</reference>
<evidence type="ECO:0000259" key="2">
    <source>
        <dbReference type="Pfam" id="PF03527"/>
    </source>
</evidence>
<dbReference type="Pfam" id="PF03527">
    <property type="entry name" value="RHS"/>
    <property type="match status" value="1"/>
</dbReference>
<feature type="domain" description="RHS protein conserved region" evidence="2">
    <location>
        <begin position="290"/>
        <end position="324"/>
    </location>
</feature>
<accession>A0AA49ACG3</accession>
<dbReference type="EMBL" id="CP065053">
    <property type="protein sequence ID" value="QPI53345.1"/>
    <property type="molecule type" value="Genomic_DNA"/>
</dbReference>
<dbReference type="InterPro" id="IPR031325">
    <property type="entry name" value="RHS_repeat"/>
</dbReference>
<organism evidence="3 4">
    <name type="scientific">Massilia antarctica</name>
    <dbReference type="NCBI Taxonomy" id="2765360"/>
    <lineage>
        <taxon>Bacteria</taxon>
        <taxon>Pseudomonadati</taxon>
        <taxon>Pseudomonadota</taxon>
        <taxon>Betaproteobacteria</taxon>
        <taxon>Burkholderiales</taxon>
        <taxon>Oxalobacteraceae</taxon>
        <taxon>Telluria group</taxon>
        <taxon>Massilia</taxon>
    </lineage>
</organism>
<dbReference type="InterPro" id="IPR001826">
    <property type="entry name" value="RHS"/>
</dbReference>
<proteinExistence type="predicted"/>
<dbReference type="PANTHER" id="PTHR32305:SF15">
    <property type="entry name" value="PROTEIN RHSA-RELATED"/>
    <property type="match status" value="1"/>
</dbReference>
<dbReference type="Gene3D" id="2.180.10.10">
    <property type="entry name" value="RHS repeat-associated core"/>
    <property type="match status" value="1"/>
</dbReference>
<dbReference type="PRINTS" id="PR00394">
    <property type="entry name" value="RHSPROTEIN"/>
</dbReference>
<evidence type="ECO:0000256" key="1">
    <source>
        <dbReference type="SAM" id="MobiDB-lite"/>
    </source>
</evidence>
<feature type="compositionally biased region" description="Basic and acidic residues" evidence="1">
    <location>
        <begin position="69"/>
        <end position="86"/>
    </location>
</feature>
<dbReference type="InterPro" id="IPR022385">
    <property type="entry name" value="Rhs_assc_core"/>
</dbReference>
<protein>
    <submittedName>
        <fullName evidence="3">RHS domain-containing protein</fullName>
    </submittedName>
</protein>
<dbReference type="NCBIfam" id="TIGR01643">
    <property type="entry name" value="YD_repeat_2x"/>
    <property type="match status" value="1"/>
</dbReference>
<dbReference type="Pfam" id="PF05593">
    <property type="entry name" value="RHS_repeat"/>
    <property type="match status" value="1"/>
</dbReference>
<evidence type="ECO:0000313" key="3">
    <source>
        <dbReference type="EMBL" id="QPI53345.1"/>
    </source>
</evidence>
<dbReference type="PANTHER" id="PTHR32305">
    <property type="match status" value="1"/>
</dbReference>
<evidence type="ECO:0000313" key="4">
    <source>
        <dbReference type="Proteomes" id="UP000662888"/>
    </source>
</evidence>
<gene>
    <name evidence="3" type="ORF">IV454_19610</name>
</gene>
<feature type="region of interest" description="Disordered" evidence="1">
    <location>
        <begin position="50"/>
        <end position="87"/>
    </location>
</feature>